<comment type="caution">
    <text evidence="1">The sequence shown here is derived from an EMBL/GenBank/DDBJ whole genome shotgun (WGS) entry which is preliminary data.</text>
</comment>
<evidence type="ECO:0000313" key="2">
    <source>
        <dbReference type="Proteomes" id="UP001208017"/>
    </source>
</evidence>
<proteinExistence type="predicted"/>
<evidence type="ECO:0000313" key="1">
    <source>
        <dbReference type="EMBL" id="MCX7570190.1"/>
    </source>
</evidence>
<sequence length="91" mass="10477">MSEEHVQPEEEQVAPITSAEMNQIIEDICKSKADELRMLGIERVSGYDVWECVSAKYKKGLPPLHQLINDILTLKSHAFTNWLMIQMYKGQ</sequence>
<dbReference type="Proteomes" id="UP001208017">
    <property type="component" value="Unassembled WGS sequence"/>
</dbReference>
<protein>
    <recommendedName>
        <fullName evidence="3">Post-transcriptional regulator</fullName>
    </recommendedName>
</protein>
<dbReference type="InterPro" id="IPR025716">
    <property type="entry name" value="Post-transcriptional_regulator"/>
</dbReference>
<evidence type="ECO:0008006" key="3">
    <source>
        <dbReference type="Google" id="ProtNLM"/>
    </source>
</evidence>
<dbReference type="EMBL" id="JAPMLT010000004">
    <property type="protein sequence ID" value="MCX7570190.1"/>
    <property type="molecule type" value="Genomic_DNA"/>
</dbReference>
<name>A0ABT3X3M7_9BACL</name>
<organism evidence="1 2">
    <name type="scientific">Tumebacillus lacus</name>
    <dbReference type="NCBI Taxonomy" id="2995335"/>
    <lineage>
        <taxon>Bacteria</taxon>
        <taxon>Bacillati</taxon>
        <taxon>Bacillota</taxon>
        <taxon>Bacilli</taxon>
        <taxon>Bacillales</taxon>
        <taxon>Alicyclobacillaceae</taxon>
        <taxon>Tumebacillus</taxon>
    </lineage>
</organism>
<dbReference type="Pfam" id="PF13797">
    <property type="entry name" value="Post_transc_reg"/>
    <property type="match status" value="1"/>
</dbReference>
<reference evidence="1 2" key="1">
    <citation type="submission" date="2022-11" db="EMBL/GenBank/DDBJ databases">
        <title>Study of microbial diversity in lake waters.</title>
        <authorList>
            <person name="Zhang J."/>
        </authorList>
    </citation>
    <scope>NUCLEOTIDE SEQUENCE [LARGE SCALE GENOMIC DNA]</scope>
    <source>
        <strain evidence="1 2">DT12</strain>
    </source>
</reference>
<keyword evidence="2" id="KW-1185">Reference proteome</keyword>
<gene>
    <name evidence="1" type="ORF">OS242_09465</name>
</gene>
<accession>A0ABT3X3M7</accession>
<dbReference type="RefSeq" id="WP_267151443.1">
    <property type="nucleotide sequence ID" value="NZ_JAPMLT010000004.1"/>
</dbReference>